<dbReference type="Pfam" id="PF00069">
    <property type="entry name" value="Pkinase"/>
    <property type="match status" value="2"/>
</dbReference>
<dbReference type="GO" id="GO:0005737">
    <property type="term" value="C:cytoplasm"/>
    <property type="evidence" value="ECO:0007669"/>
    <property type="project" value="TreeGrafter"/>
</dbReference>
<feature type="domain" description="Protein kinase" evidence="5">
    <location>
        <begin position="295"/>
        <end position="998"/>
    </location>
</feature>
<name>A0A1Y1WJU4_9FUNG</name>
<feature type="region of interest" description="Disordered" evidence="4">
    <location>
        <begin position="601"/>
        <end position="626"/>
    </location>
</feature>
<feature type="region of interest" description="Disordered" evidence="4">
    <location>
        <begin position="1267"/>
        <end position="1306"/>
    </location>
</feature>
<evidence type="ECO:0000313" key="7">
    <source>
        <dbReference type="Proteomes" id="UP000193944"/>
    </source>
</evidence>
<dbReference type="GO" id="GO:0005516">
    <property type="term" value="F:calmodulin binding"/>
    <property type="evidence" value="ECO:0007669"/>
    <property type="project" value="TreeGrafter"/>
</dbReference>
<gene>
    <name evidence="6" type="ORF">BCR32DRAFT_237660</name>
</gene>
<feature type="region of interest" description="Disordered" evidence="4">
    <location>
        <begin position="1"/>
        <end position="37"/>
    </location>
</feature>
<evidence type="ECO:0000256" key="2">
    <source>
        <dbReference type="ARBA" id="ARBA00022840"/>
    </source>
</evidence>
<dbReference type="PANTHER" id="PTHR24346">
    <property type="entry name" value="MAP/MICROTUBULE AFFINITY-REGULATING KINASE"/>
    <property type="match status" value="1"/>
</dbReference>
<feature type="compositionally biased region" description="Basic and acidic residues" evidence="4">
    <location>
        <begin position="1293"/>
        <end position="1306"/>
    </location>
</feature>
<dbReference type="CDD" id="cd14008">
    <property type="entry name" value="STKc_LKB1_CaMKK"/>
    <property type="match status" value="1"/>
</dbReference>
<keyword evidence="7" id="KW-1185">Reference proteome</keyword>
<feature type="compositionally biased region" description="Acidic residues" evidence="4">
    <location>
        <begin position="1238"/>
        <end position="1252"/>
    </location>
</feature>
<dbReference type="InterPro" id="IPR017441">
    <property type="entry name" value="Protein_kinase_ATP_BS"/>
</dbReference>
<organism evidence="6 7">
    <name type="scientific">Anaeromyces robustus</name>
    <dbReference type="NCBI Taxonomy" id="1754192"/>
    <lineage>
        <taxon>Eukaryota</taxon>
        <taxon>Fungi</taxon>
        <taxon>Fungi incertae sedis</taxon>
        <taxon>Chytridiomycota</taxon>
        <taxon>Chytridiomycota incertae sedis</taxon>
        <taxon>Neocallimastigomycetes</taxon>
        <taxon>Neocallimastigales</taxon>
        <taxon>Neocallimastigaceae</taxon>
        <taxon>Anaeromyces</taxon>
    </lineage>
</organism>
<feature type="region of interest" description="Disordered" evidence="4">
    <location>
        <begin position="122"/>
        <end position="224"/>
    </location>
</feature>
<evidence type="ECO:0000256" key="1">
    <source>
        <dbReference type="ARBA" id="ARBA00022741"/>
    </source>
</evidence>
<dbReference type="Proteomes" id="UP000193944">
    <property type="component" value="Unassembled WGS sequence"/>
</dbReference>
<keyword evidence="6" id="KW-0418">Kinase</keyword>
<accession>A0A1Y1WJU4</accession>
<dbReference type="PROSITE" id="PS00107">
    <property type="entry name" value="PROTEIN_KINASE_ATP"/>
    <property type="match status" value="1"/>
</dbReference>
<dbReference type="STRING" id="1754192.A0A1Y1WJU4"/>
<feature type="region of interest" description="Disordered" evidence="4">
    <location>
        <begin position="794"/>
        <end position="840"/>
    </location>
</feature>
<dbReference type="GO" id="GO:0004683">
    <property type="term" value="F:calcium/calmodulin-dependent protein kinase activity"/>
    <property type="evidence" value="ECO:0007669"/>
    <property type="project" value="TreeGrafter"/>
</dbReference>
<dbReference type="PANTHER" id="PTHR24346:SF77">
    <property type="entry name" value="SERINE THREONINE PROTEIN KINASE"/>
    <property type="match status" value="1"/>
</dbReference>
<feature type="compositionally biased region" description="Basic residues" evidence="4">
    <location>
        <begin position="165"/>
        <end position="185"/>
    </location>
</feature>
<sequence>MAFFKSKSGKSSKKPNSVKEGNIQQDNKQNENNTNNEDVKLIITQESFCEEPKEFSQNFETNNSNVKKNVPRSLNIMNNRYESNEIMHYKSLSLGRTRRSESGTGMTFDDNIVIKNVHSTTSIDTSNSRNTDKTHGTVTFHSNSSSNDNSENSTTDKVQTVPKLSTHHKRNSIFRSFSKMRRKSKTSIEDKRYKSDPNLESSSKSHTKPGSPTTNETNDELKMKRYKSVPDNKIQNKYNHNLKKKRNSEILSINTKPVEVKRGPVTASCDFPVKETNTMVRDYDPKTGRKMINNYVVVREVGRGCHGKVKLVYDIDTNEQYAMKIVNKKVRRRFYYRMALSQQQQDAVNPHMEKIKREIAILKKCSHPHVVRLKEVIDSPESEKIYIILEYLDGGEVKWQVSPEEPKPVMTQDIARKVFRDVISGVGYLHHQGIVHRDIKPANLLWTSDGHVKISDFGVSCFMNTDNPNLSSKERRTNELELAKTAGSPAFFAPELCGINDDEISNTITQFAALLNSRTSNKSQSAFPRTPSNISSYSKLDAIFAPRSVHTPSIMSKLSDGSLSKINNETKSIISQDDKQSQIDLNENSIIINNSNNNIINNNSQLPQDKSSYSSLQPHPYGSSEKLDVINPNSNTTILNEKSSRSLSISIKDVPLSKTQKPRSIKWVQYPSKRSFSLSEGSNVNVLSRSSAEDKYNLTNNIILNKSYSVRMSRSNSSNLNYSSNESLNVKRKISDVSGYGKHGLNINNNTVDQKMTYSSSYSALEGKIKFDDEIRHNVKIPSKSSLSINIEIPSDLTDHNNNNPKPTDYEKTIPSESPLFIRRRCSQSSSKSNKITRSHSSLSSSRLQFITDKKGGILNVDNKSSRSLLNVKKSYSSSFSQSNIENKIKEDEKESEKGKEESESQKEESLMKKTPHIDGKLIDIWAMGITLYCLIFGNVPFTASTEFELLSVICHQELKFPEDIQISDSLHDLLTKILTKDPKKRISMKEIENHPWVTEDLTKEEKEEWLKFVSLNDDPLDVTEDEVKKALTLKERIKRGFSKFTHSLNFITDEFRRKTKSMPSVKVTDKELLKQNNYKNKRNSVIDSPIQENENTMLKNISDNNNSNDNNNNNNNNINNNNNNNNKNNNNISNNDNDLAININDKINKHPDSGLNINSLNNSVSNNVNNMNMNNEIIKISISRSLSNDNNNNDNNNNNNNNNNNETNKKPNVRSSKIYTIPKTFLNKDLEATKDSDNDEEEEADINEDSSGEILYMSFDRKPKKINTHTEFENEDENEDNNNNNNNNDYNNKIHESPKDVNIEL</sequence>
<dbReference type="OrthoDB" id="68483at2759"/>
<feature type="region of interest" description="Disordered" evidence="4">
    <location>
        <begin position="1189"/>
        <end position="1254"/>
    </location>
</feature>
<dbReference type="EMBL" id="MCFG01000385">
    <property type="protein sequence ID" value="ORX73486.1"/>
    <property type="molecule type" value="Genomic_DNA"/>
</dbReference>
<feature type="compositionally biased region" description="Low complexity" evidence="4">
    <location>
        <begin position="1282"/>
        <end position="1292"/>
    </location>
</feature>
<feature type="compositionally biased region" description="Low complexity" evidence="4">
    <location>
        <begin position="1189"/>
        <end position="1206"/>
    </location>
</feature>
<evidence type="ECO:0000259" key="5">
    <source>
        <dbReference type="PROSITE" id="PS50011"/>
    </source>
</evidence>
<dbReference type="InterPro" id="IPR000719">
    <property type="entry name" value="Prot_kinase_dom"/>
</dbReference>
<feature type="region of interest" description="Disordered" evidence="4">
    <location>
        <begin position="1100"/>
        <end position="1138"/>
    </location>
</feature>
<dbReference type="PROSITE" id="PS50011">
    <property type="entry name" value="PROTEIN_KINASE_DOM"/>
    <property type="match status" value="1"/>
</dbReference>
<feature type="compositionally biased region" description="Polar residues" evidence="4">
    <location>
        <begin position="827"/>
        <end position="836"/>
    </location>
</feature>
<feature type="binding site" evidence="3">
    <location>
        <position position="324"/>
    </location>
    <ligand>
        <name>ATP</name>
        <dbReference type="ChEBI" id="CHEBI:30616"/>
    </ligand>
</feature>
<evidence type="ECO:0000256" key="4">
    <source>
        <dbReference type="SAM" id="MobiDB-lite"/>
    </source>
</evidence>
<evidence type="ECO:0000313" key="6">
    <source>
        <dbReference type="EMBL" id="ORX73486.1"/>
    </source>
</evidence>
<evidence type="ECO:0000256" key="3">
    <source>
        <dbReference type="PROSITE-ProRule" id="PRU10141"/>
    </source>
</evidence>
<feature type="compositionally biased region" description="Low complexity" evidence="4">
    <location>
        <begin position="14"/>
        <end position="36"/>
    </location>
</feature>
<keyword evidence="2 3" id="KW-0067">ATP-binding</keyword>
<dbReference type="SUPFAM" id="SSF56112">
    <property type="entry name" value="Protein kinase-like (PK-like)"/>
    <property type="match status" value="2"/>
</dbReference>
<keyword evidence="6" id="KW-0808">Transferase</keyword>
<dbReference type="Gene3D" id="3.30.200.20">
    <property type="entry name" value="Phosphorylase Kinase, domain 1"/>
    <property type="match status" value="1"/>
</dbReference>
<dbReference type="GO" id="GO:0005524">
    <property type="term" value="F:ATP binding"/>
    <property type="evidence" value="ECO:0007669"/>
    <property type="project" value="UniProtKB-UniRule"/>
</dbReference>
<dbReference type="SMART" id="SM00220">
    <property type="entry name" value="S_TKc"/>
    <property type="match status" value="1"/>
</dbReference>
<dbReference type="Gene3D" id="1.10.510.10">
    <property type="entry name" value="Transferase(Phosphotransferase) domain 1"/>
    <property type="match status" value="2"/>
</dbReference>
<feature type="compositionally biased region" description="Polar residues" evidence="4">
    <location>
        <begin position="198"/>
        <end position="216"/>
    </location>
</feature>
<reference evidence="6 7" key="1">
    <citation type="submission" date="2016-08" db="EMBL/GenBank/DDBJ databases">
        <title>A Parts List for Fungal Cellulosomes Revealed by Comparative Genomics.</title>
        <authorList>
            <consortium name="DOE Joint Genome Institute"/>
            <person name="Haitjema C.H."/>
            <person name="Gilmore S.P."/>
            <person name="Henske J.K."/>
            <person name="Solomon K.V."/>
            <person name="De Groot R."/>
            <person name="Kuo A."/>
            <person name="Mondo S.J."/>
            <person name="Salamov A.A."/>
            <person name="Labutti K."/>
            <person name="Zhao Z."/>
            <person name="Chiniquy J."/>
            <person name="Barry K."/>
            <person name="Brewer H.M."/>
            <person name="Purvine S.O."/>
            <person name="Wright A.T."/>
            <person name="Boxma B."/>
            <person name="Van Alen T."/>
            <person name="Hackstein J.H."/>
            <person name="Baker S.E."/>
            <person name="Grigoriev I.V."/>
            <person name="O'Malley M.A."/>
        </authorList>
    </citation>
    <scope>NUCLEOTIDE SEQUENCE [LARGE SCALE GENOMIC DNA]</scope>
    <source>
        <strain evidence="6 7">S4</strain>
    </source>
</reference>
<feature type="compositionally biased region" description="Basic and acidic residues" evidence="4">
    <location>
        <begin position="887"/>
        <end position="913"/>
    </location>
</feature>
<feature type="compositionally biased region" description="Basic and acidic residues" evidence="4">
    <location>
        <begin position="1227"/>
        <end position="1237"/>
    </location>
</feature>
<feature type="compositionally biased region" description="Low complexity" evidence="4">
    <location>
        <begin position="142"/>
        <end position="153"/>
    </location>
</feature>
<comment type="caution">
    <text evidence="6">The sequence shown here is derived from an EMBL/GenBank/DDBJ whole genome shotgun (WGS) entry which is preliminary data.</text>
</comment>
<feature type="region of interest" description="Disordered" evidence="4">
    <location>
        <begin position="883"/>
        <end position="913"/>
    </location>
</feature>
<reference evidence="6 7" key="2">
    <citation type="submission" date="2016-08" db="EMBL/GenBank/DDBJ databases">
        <title>Pervasive Adenine N6-methylation of Active Genes in Fungi.</title>
        <authorList>
            <consortium name="DOE Joint Genome Institute"/>
            <person name="Mondo S.J."/>
            <person name="Dannebaum R.O."/>
            <person name="Kuo R.C."/>
            <person name="Labutti K."/>
            <person name="Haridas S."/>
            <person name="Kuo A."/>
            <person name="Salamov A."/>
            <person name="Ahrendt S.R."/>
            <person name="Lipzen A."/>
            <person name="Sullivan W."/>
            <person name="Andreopoulos W.B."/>
            <person name="Clum A."/>
            <person name="Lindquist E."/>
            <person name="Daum C."/>
            <person name="Ramamoorthy G.K."/>
            <person name="Gryganskyi A."/>
            <person name="Culley D."/>
            <person name="Magnuson J.K."/>
            <person name="James T.Y."/>
            <person name="O'Malley M.A."/>
            <person name="Stajich J.E."/>
            <person name="Spatafora J.W."/>
            <person name="Visel A."/>
            <person name="Grigoriev I.V."/>
        </authorList>
    </citation>
    <scope>NUCLEOTIDE SEQUENCE [LARGE SCALE GENOMIC DNA]</scope>
    <source>
        <strain evidence="6 7">S4</strain>
    </source>
</reference>
<proteinExistence type="predicted"/>
<dbReference type="GO" id="GO:0035556">
    <property type="term" value="P:intracellular signal transduction"/>
    <property type="evidence" value="ECO:0007669"/>
    <property type="project" value="TreeGrafter"/>
</dbReference>
<dbReference type="InterPro" id="IPR011009">
    <property type="entry name" value="Kinase-like_dom_sf"/>
</dbReference>
<feature type="compositionally biased region" description="Polar residues" evidence="4">
    <location>
        <begin position="605"/>
        <end position="617"/>
    </location>
</feature>
<keyword evidence="1 3" id="KW-0547">Nucleotide-binding</keyword>
<protein>
    <submittedName>
        <fullName evidence="6">Pkinase-domain-containing protein</fullName>
    </submittedName>
</protein>
<feature type="compositionally biased region" description="Basic and acidic residues" evidence="4">
    <location>
        <begin position="186"/>
        <end position="197"/>
    </location>
</feature>